<dbReference type="Proteomes" id="UP000218231">
    <property type="component" value="Unassembled WGS sequence"/>
</dbReference>
<organism evidence="1 2">
    <name type="scientific">Diploscapter pachys</name>
    <dbReference type="NCBI Taxonomy" id="2018661"/>
    <lineage>
        <taxon>Eukaryota</taxon>
        <taxon>Metazoa</taxon>
        <taxon>Ecdysozoa</taxon>
        <taxon>Nematoda</taxon>
        <taxon>Chromadorea</taxon>
        <taxon>Rhabditida</taxon>
        <taxon>Rhabditina</taxon>
        <taxon>Rhabditomorpha</taxon>
        <taxon>Rhabditoidea</taxon>
        <taxon>Rhabditidae</taxon>
        <taxon>Diploscapter</taxon>
    </lineage>
</organism>
<dbReference type="AlphaFoldDB" id="A0A2A2K577"/>
<gene>
    <name evidence="1" type="ORF">WR25_25102</name>
</gene>
<evidence type="ECO:0000313" key="1">
    <source>
        <dbReference type="EMBL" id="PAV69104.1"/>
    </source>
</evidence>
<reference evidence="1 2" key="1">
    <citation type="journal article" date="2017" name="Curr. Biol.">
        <title>Genome architecture and evolution of a unichromosomal asexual nematode.</title>
        <authorList>
            <person name="Fradin H."/>
            <person name="Zegar C."/>
            <person name="Gutwein M."/>
            <person name="Lucas J."/>
            <person name="Kovtun M."/>
            <person name="Corcoran D."/>
            <person name="Baugh L.R."/>
            <person name="Kiontke K."/>
            <person name="Gunsalus K."/>
            <person name="Fitch D.H."/>
            <person name="Piano F."/>
        </authorList>
    </citation>
    <scope>NUCLEOTIDE SEQUENCE [LARGE SCALE GENOMIC DNA]</scope>
    <source>
        <strain evidence="1">PF1309</strain>
    </source>
</reference>
<evidence type="ECO:0000313" key="2">
    <source>
        <dbReference type="Proteomes" id="UP000218231"/>
    </source>
</evidence>
<keyword evidence="2" id="KW-1185">Reference proteome</keyword>
<sequence length="118" mass="13140">MVIWVCCAPKCIAVIILLILLLAFLGRDLPVVVMRHSSQLLVCFCCISRVVTVIPRDSAPLLPYLDISPRIHILFASSLPSPRTPTLYSPNLLPNSVKCCRGQRTTSHDLLTRKAEMQ</sequence>
<proteinExistence type="predicted"/>
<name>A0A2A2K577_9BILA</name>
<comment type="caution">
    <text evidence="1">The sequence shown here is derived from an EMBL/GenBank/DDBJ whole genome shotgun (WGS) entry which is preliminary data.</text>
</comment>
<protein>
    <submittedName>
        <fullName evidence="1">Uncharacterized protein</fullName>
    </submittedName>
</protein>
<dbReference type="EMBL" id="LIAE01009596">
    <property type="protein sequence ID" value="PAV69104.1"/>
    <property type="molecule type" value="Genomic_DNA"/>
</dbReference>
<accession>A0A2A2K577</accession>